<dbReference type="Pfam" id="PF10152">
    <property type="entry name" value="CCDC53"/>
    <property type="match status" value="2"/>
</dbReference>
<dbReference type="GO" id="GO:0006887">
    <property type="term" value="P:exocytosis"/>
    <property type="evidence" value="ECO:0007669"/>
    <property type="project" value="TreeGrafter"/>
</dbReference>
<dbReference type="AlphaFoldDB" id="A0AAV1UT51"/>
<evidence type="ECO:0000256" key="6">
    <source>
        <dbReference type="SAM" id="MobiDB-lite"/>
    </source>
</evidence>
<name>A0AAV1UT51_9STRA</name>
<comment type="caution">
    <text evidence="8">The sequence shown here is derived from an EMBL/GenBank/DDBJ whole genome shotgun (WGS) entry which is preliminary data.</text>
</comment>
<evidence type="ECO:0000313" key="9">
    <source>
        <dbReference type="Proteomes" id="UP001162060"/>
    </source>
</evidence>
<evidence type="ECO:0000256" key="1">
    <source>
        <dbReference type="ARBA" id="ARBA00006290"/>
    </source>
</evidence>
<feature type="region of interest" description="Disordered" evidence="6">
    <location>
        <begin position="122"/>
        <end position="163"/>
    </location>
</feature>
<dbReference type="Gene3D" id="6.10.140.2220">
    <property type="match status" value="1"/>
</dbReference>
<dbReference type="SUPFAM" id="SSF144232">
    <property type="entry name" value="HIT/MYND zinc finger-like"/>
    <property type="match status" value="1"/>
</dbReference>
<dbReference type="Proteomes" id="UP001162060">
    <property type="component" value="Unassembled WGS sequence"/>
</dbReference>
<dbReference type="GO" id="GO:0008270">
    <property type="term" value="F:zinc ion binding"/>
    <property type="evidence" value="ECO:0007669"/>
    <property type="project" value="UniProtKB-KW"/>
</dbReference>
<proteinExistence type="inferred from homology"/>
<evidence type="ECO:0000313" key="8">
    <source>
        <dbReference type="EMBL" id="CAK7937954.1"/>
    </source>
</evidence>
<evidence type="ECO:0000256" key="5">
    <source>
        <dbReference type="PROSITE-ProRule" id="PRU00134"/>
    </source>
</evidence>
<accession>A0AAV1UT51</accession>
<dbReference type="Pfam" id="PF01753">
    <property type="entry name" value="zf-MYND"/>
    <property type="match status" value="1"/>
</dbReference>
<evidence type="ECO:0000256" key="4">
    <source>
        <dbReference type="ARBA" id="ARBA00022833"/>
    </source>
</evidence>
<feature type="compositionally biased region" description="Basic and acidic residues" evidence="6">
    <location>
        <begin position="202"/>
        <end position="219"/>
    </location>
</feature>
<feature type="compositionally biased region" description="Acidic residues" evidence="6">
    <location>
        <begin position="125"/>
        <end position="145"/>
    </location>
</feature>
<organism evidence="8 9">
    <name type="scientific">Peronospora matthiolae</name>
    <dbReference type="NCBI Taxonomy" id="2874970"/>
    <lineage>
        <taxon>Eukaryota</taxon>
        <taxon>Sar</taxon>
        <taxon>Stramenopiles</taxon>
        <taxon>Oomycota</taxon>
        <taxon>Peronosporomycetes</taxon>
        <taxon>Peronosporales</taxon>
        <taxon>Peronosporaceae</taxon>
        <taxon>Peronospora</taxon>
    </lineage>
</organism>
<dbReference type="PROSITE" id="PS50865">
    <property type="entry name" value="ZF_MYND_2"/>
    <property type="match status" value="1"/>
</dbReference>
<feature type="domain" description="MYND-type" evidence="7">
    <location>
        <begin position="77"/>
        <end position="114"/>
    </location>
</feature>
<dbReference type="PANTHER" id="PTHR13015">
    <property type="entry name" value="PROTEIN AD-016-RELATED"/>
    <property type="match status" value="1"/>
</dbReference>
<evidence type="ECO:0000259" key="7">
    <source>
        <dbReference type="PROSITE" id="PS50865"/>
    </source>
</evidence>
<dbReference type="PROSITE" id="PS01360">
    <property type="entry name" value="ZF_MYND_1"/>
    <property type="match status" value="1"/>
</dbReference>
<protein>
    <recommendedName>
        <fullName evidence="7">MYND-type domain-containing protein</fullName>
    </recommendedName>
</protein>
<evidence type="ECO:0000256" key="2">
    <source>
        <dbReference type="ARBA" id="ARBA00022723"/>
    </source>
</evidence>
<dbReference type="EMBL" id="CAKLBY020000228">
    <property type="protein sequence ID" value="CAK7937954.1"/>
    <property type="molecule type" value="Genomic_DNA"/>
</dbReference>
<dbReference type="PANTHER" id="PTHR13015:SF0">
    <property type="entry name" value="WASH COMPLEX SUBUNIT 3"/>
    <property type="match status" value="1"/>
</dbReference>
<feature type="region of interest" description="Disordered" evidence="6">
    <location>
        <begin position="197"/>
        <end position="219"/>
    </location>
</feature>
<keyword evidence="4" id="KW-0862">Zinc</keyword>
<sequence length="429" mass="47134">MFPLLVKSYQRAEDPHPNALLLILCGAPRESWSQIQSTRTSRTKKATMVDSDSDDELMSRLTRSLSMSFAAGSGAECAYCDKDNAPLFCTICTTASYCNETCKRRHARTHRNLCIKMRMEREAAGGDEEEESDNEHDDESDSESEEVTRSVESAGRGGGGIAVPGLTPIQVRKLLDLAARADTLTINSSLDKLQKQVSQLTADKKNGSSAHPERVEPSASLKEIRRLQEKLNELEQKTKAMTFAVPTRGVTTVASVNTPLLVKSDPKLTKYFKLKDMNMPVDQIKVKMKGDGVCPDLLDTPNAVSPNDTGPKKGEYIHMTVVNDPVFRRYFELKSTDMPMDEIKMQMEADGVDPILLDEPDAVSPNDHGVRCLQCDCKLSRWYLAAILTFSGDAAVDAGLAPGVVKWNRTGQSNAGQSQLAYTSVCCSL</sequence>
<reference evidence="8" key="1">
    <citation type="submission" date="2024-01" db="EMBL/GenBank/DDBJ databases">
        <authorList>
            <person name="Webb A."/>
        </authorList>
    </citation>
    <scope>NUCLEOTIDE SEQUENCE</scope>
    <source>
        <strain evidence="8">Pm1</strain>
    </source>
</reference>
<dbReference type="GO" id="GO:0071203">
    <property type="term" value="C:WASH complex"/>
    <property type="evidence" value="ECO:0007669"/>
    <property type="project" value="InterPro"/>
</dbReference>
<gene>
    <name evidence="8" type="ORF">PM001_LOCUS23104</name>
</gene>
<comment type="similarity">
    <text evidence="1">Belongs to the CCDC53 family.</text>
</comment>
<dbReference type="InterPro" id="IPR019309">
    <property type="entry name" value="WASHC3"/>
</dbReference>
<keyword evidence="3 5" id="KW-0863">Zinc-finger</keyword>
<dbReference type="GO" id="GO:0030041">
    <property type="term" value="P:actin filament polymerization"/>
    <property type="evidence" value="ECO:0007669"/>
    <property type="project" value="TreeGrafter"/>
</dbReference>
<evidence type="ECO:0000256" key="3">
    <source>
        <dbReference type="ARBA" id="ARBA00022771"/>
    </source>
</evidence>
<keyword evidence="2" id="KW-0479">Metal-binding</keyword>
<dbReference type="InterPro" id="IPR002893">
    <property type="entry name" value="Znf_MYND"/>
</dbReference>